<proteinExistence type="inferred from homology"/>
<dbReference type="STRING" id="1035.BN961_02546"/>
<dbReference type="GO" id="GO:0042602">
    <property type="term" value="F:riboflavin reductase (NADPH) activity"/>
    <property type="evidence" value="ECO:0007669"/>
    <property type="project" value="TreeGrafter"/>
</dbReference>
<dbReference type="InterPro" id="IPR002563">
    <property type="entry name" value="Flavin_Rdtase-like_dom"/>
</dbReference>
<dbReference type="SMART" id="SM00903">
    <property type="entry name" value="Flavin_Reduct"/>
    <property type="match status" value="1"/>
</dbReference>
<dbReference type="InterPro" id="IPR012349">
    <property type="entry name" value="Split_barrel_FMN-bd"/>
</dbReference>
<dbReference type="PANTHER" id="PTHR30466:SF11">
    <property type="entry name" value="FLAVIN-DEPENDENT MONOOXYGENASE, REDUCTASE SUBUNIT HSAB"/>
    <property type="match status" value="1"/>
</dbReference>
<reference evidence="4 5" key="1">
    <citation type="journal article" date="2014" name="Genome Announc.">
        <title>Genome Sequence of Afipia felis Strain 76713, Isolated in Hospital Water Using an Amoeba Co-Culture Procedure.</title>
        <authorList>
            <person name="Benamar S."/>
            <person name="La Scola B."/>
            <person name="Croce O."/>
        </authorList>
    </citation>
    <scope>NUCLEOTIDE SEQUENCE [LARGE SCALE GENOMIC DNA]</scope>
    <source>
        <strain evidence="4 5">76713</strain>
    </source>
</reference>
<evidence type="ECO:0000259" key="3">
    <source>
        <dbReference type="SMART" id="SM00903"/>
    </source>
</evidence>
<dbReference type="Proteomes" id="UP000035762">
    <property type="component" value="Unassembled WGS sequence"/>
</dbReference>
<protein>
    <submittedName>
        <fullName evidence="4">p-hydroxyphenylacetate 3-hydroxylase, reductase component</fullName>
    </submittedName>
</protein>
<keyword evidence="5" id="KW-1185">Reference proteome</keyword>
<evidence type="ECO:0000256" key="2">
    <source>
        <dbReference type="ARBA" id="ARBA00023002"/>
    </source>
</evidence>
<dbReference type="AlphaFoldDB" id="A0A090MNZ4"/>
<dbReference type="OrthoDB" id="9792858at2"/>
<accession>A0A090MNZ4</accession>
<evidence type="ECO:0000313" key="5">
    <source>
        <dbReference type="Proteomes" id="UP000035762"/>
    </source>
</evidence>
<evidence type="ECO:0000256" key="1">
    <source>
        <dbReference type="ARBA" id="ARBA00008898"/>
    </source>
</evidence>
<comment type="caution">
    <text evidence="4">The sequence shown here is derived from an EMBL/GenBank/DDBJ whole genome shotgun (WGS) entry which is preliminary data.</text>
</comment>
<dbReference type="EMBL" id="CCAZ020000001">
    <property type="protein sequence ID" value="CEG09125.1"/>
    <property type="molecule type" value="Genomic_DNA"/>
</dbReference>
<sequence length="189" mass="19809">MGVMKLEAVDSNAFRCSMRRFASSVCVITTGGPCPSGMTATSVCSLSTEPASILVALNNGAKTTKAIIENGSFALNVLSSGQGCLAKLFSSDALRLSKTLYLTRKTIVGVTGVPLIRGTCAAMECRVDEVMARGSHSIIIGRVVSTSDRNLNPLLYHDGSYGSFSNAEFKTTPPVRAAKLQSDLGFSCG</sequence>
<dbReference type="PANTHER" id="PTHR30466">
    <property type="entry name" value="FLAVIN REDUCTASE"/>
    <property type="match status" value="1"/>
</dbReference>
<dbReference type="GO" id="GO:0010181">
    <property type="term" value="F:FMN binding"/>
    <property type="evidence" value="ECO:0007669"/>
    <property type="project" value="InterPro"/>
</dbReference>
<dbReference type="Gene3D" id="2.30.110.10">
    <property type="entry name" value="Electron Transport, Fmn-binding Protein, Chain A"/>
    <property type="match status" value="1"/>
</dbReference>
<gene>
    <name evidence="4" type="primary">C1-hpah</name>
    <name evidence="4" type="ORF">BN961_02546</name>
</gene>
<dbReference type="SUPFAM" id="SSF50475">
    <property type="entry name" value="FMN-binding split barrel"/>
    <property type="match status" value="1"/>
</dbReference>
<dbReference type="Pfam" id="PF01613">
    <property type="entry name" value="Flavin_Reduct"/>
    <property type="match status" value="1"/>
</dbReference>
<feature type="domain" description="Flavin reductase like" evidence="3">
    <location>
        <begin position="18"/>
        <end position="163"/>
    </location>
</feature>
<evidence type="ECO:0000313" key="4">
    <source>
        <dbReference type="EMBL" id="CEG09125.1"/>
    </source>
</evidence>
<comment type="similarity">
    <text evidence="1">Belongs to the non-flavoprotein flavin reductase family.</text>
</comment>
<keyword evidence="2" id="KW-0560">Oxidoreductase</keyword>
<organism evidence="4 5">
    <name type="scientific">Afipia felis</name>
    <name type="common">Cat scratch disease bacillus</name>
    <dbReference type="NCBI Taxonomy" id="1035"/>
    <lineage>
        <taxon>Bacteria</taxon>
        <taxon>Pseudomonadati</taxon>
        <taxon>Pseudomonadota</taxon>
        <taxon>Alphaproteobacteria</taxon>
        <taxon>Hyphomicrobiales</taxon>
        <taxon>Nitrobacteraceae</taxon>
        <taxon>Afipia</taxon>
    </lineage>
</organism>
<name>A0A090MNZ4_AFIFE</name>
<dbReference type="InterPro" id="IPR050268">
    <property type="entry name" value="NADH-dep_flavin_reductase"/>
</dbReference>